<evidence type="ECO:0000256" key="7">
    <source>
        <dbReference type="ARBA" id="ARBA00022898"/>
    </source>
</evidence>
<keyword evidence="14" id="KW-1185">Reference proteome</keyword>
<comment type="catalytic activity">
    <reaction evidence="11">
        <text>N(6)-(pyridoxal phosphate)-L-lysyl-[4-amino-5-hydroxymethyl-2-methylpyrimidine phosphate synthase] + L-histidyl-[4-amino-5-hydroxymethyl-2-methylpyrimidine phosphate synthase] + 2 Fe(3+) + 4 H2O = L-lysyl-[4-amino-5-hydroxymethyl-2-methylpyrimidine phosphate synthase] + (2S)-2-amino-5-hydroxy-4-oxopentanoyl-[4-amino-5-hydroxymethyl-2-methylpyrimidine phosphate synthase] + 4-amino-2-methyl-5-(phosphooxymethyl)pyrimidine + 3-oxopropanoate + 2 Fe(2+) + 2 H(+)</text>
        <dbReference type="Rhea" id="RHEA:65756"/>
        <dbReference type="Rhea" id="RHEA-COMP:16892"/>
        <dbReference type="Rhea" id="RHEA-COMP:16893"/>
        <dbReference type="Rhea" id="RHEA-COMP:16894"/>
        <dbReference type="Rhea" id="RHEA-COMP:16895"/>
        <dbReference type="ChEBI" id="CHEBI:15377"/>
        <dbReference type="ChEBI" id="CHEBI:15378"/>
        <dbReference type="ChEBI" id="CHEBI:29033"/>
        <dbReference type="ChEBI" id="CHEBI:29034"/>
        <dbReference type="ChEBI" id="CHEBI:29969"/>
        <dbReference type="ChEBI" id="CHEBI:29979"/>
        <dbReference type="ChEBI" id="CHEBI:33190"/>
        <dbReference type="ChEBI" id="CHEBI:58354"/>
        <dbReference type="ChEBI" id="CHEBI:143915"/>
        <dbReference type="ChEBI" id="CHEBI:157692"/>
    </reaction>
    <physiologicalReaction direction="left-to-right" evidence="11">
        <dbReference type="Rhea" id="RHEA:65757"/>
    </physiologicalReaction>
</comment>
<evidence type="ECO:0000256" key="9">
    <source>
        <dbReference type="ARBA" id="ARBA00023004"/>
    </source>
</evidence>
<keyword evidence="6" id="KW-0479">Metal-binding</keyword>
<sequence length="353" mass="38846">MGRQKDPKQEASLMVRLKARLLGATVGIAVALGAQSAMAQMAIKFTLDWKFEGPAAPYVLAKKKGYFSDEGLDVTIDSGNGSVGSITRVASGAYDVGFADINSMLEFNASNPDRAMKSVFMVYDRPPFSLFMLKKSGITKPEDLIGKTLGAPVFDASRKLFPAFAQATGLKLDDVKWESMDPPLREPMLVRGDVDAITGHYFTSILNLQAQGISKDDLTVFKYFDYGMDFYGNAMIASPDMMENHPEELRAFLRAVVKGWRDAIANPEEAIAALKDTDPLIDPALELQRLQMTIDDNVVTEVTLKEGMGQIKTDRMNKAIDQVSLAFGIENKPTVADIFTDIFMPGDKDRMLK</sequence>
<evidence type="ECO:0000313" key="14">
    <source>
        <dbReference type="Proteomes" id="UP000027463"/>
    </source>
</evidence>
<comment type="function">
    <text evidence="1">Responsible for the formation of the pyrimidine heterocycle in the thiamine biosynthesis pathway. Catalyzes the formation of hydroxymethylpyrimidine phosphate (HMP-P) from histidine and pyridoxal phosphate (PLP). The protein uses PLP and the active site histidine to form HMP-P, generating an inactive enzyme. The enzyme can only undergo a single turnover, which suggests it is a suicide enzyme.</text>
</comment>
<organism evidence="13 14">
    <name type="scientific">Thalassospira permensis NBRC 106175</name>
    <dbReference type="NCBI Taxonomy" id="1353532"/>
    <lineage>
        <taxon>Bacteria</taxon>
        <taxon>Pseudomonadati</taxon>
        <taxon>Pseudomonadota</taxon>
        <taxon>Alphaproteobacteria</taxon>
        <taxon>Rhodospirillales</taxon>
        <taxon>Thalassospiraceae</taxon>
        <taxon>Thalassospira</taxon>
    </lineage>
</organism>
<proteinExistence type="inferred from homology"/>
<keyword evidence="9" id="KW-0408">Iron</keyword>
<evidence type="ECO:0000256" key="8">
    <source>
        <dbReference type="ARBA" id="ARBA00022977"/>
    </source>
</evidence>
<evidence type="ECO:0000256" key="4">
    <source>
        <dbReference type="ARBA" id="ARBA00011738"/>
    </source>
</evidence>
<dbReference type="Pfam" id="PF09084">
    <property type="entry name" value="NMT1"/>
    <property type="match status" value="1"/>
</dbReference>
<evidence type="ECO:0000256" key="10">
    <source>
        <dbReference type="ARBA" id="ARBA00033171"/>
    </source>
</evidence>
<dbReference type="Gene3D" id="3.40.190.10">
    <property type="entry name" value="Periplasmic binding protein-like II"/>
    <property type="match status" value="2"/>
</dbReference>
<evidence type="ECO:0000256" key="5">
    <source>
        <dbReference type="ARBA" id="ARBA00022679"/>
    </source>
</evidence>
<reference evidence="13 14" key="1">
    <citation type="submission" date="2013-07" db="EMBL/GenBank/DDBJ databases">
        <title>Thalassospira permensis NBRC 106175 Genome Sequencing.</title>
        <authorList>
            <person name="Lai Q."/>
            <person name="Shao Z."/>
        </authorList>
    </citation>
    <scope>NUCLEOTIDE SEQUENCE [LARGE SCALE GENOMIC DNA]</scope>
    <source>
        <strain evidence="13 14">NBRC 106175</strain>
    </source>
</reference>
<dbReference type="PANTHER" id="PTHR31528:SF1">
    <property type="entry name" value="4-AMINO-5-HYDROXYMETHYL-2-METHYLPYRIMIDINE PHOSPHATE SYNTHASE THI11-RELATED"/>
    <property type="match status" value="1"/>
</dbReference>
<dbReference type="InterPro" id="IPR027939">
    <property type="entry name" value="NMT1/THI5"/>
</dbReference>
<dbReference type="EMBL" id="AUNC01000028">
    <property type="protein sequence ID" value="KEO54867.1"/>
    <property type="molecule type" value="Genomic_DNA"/>
</dbReference>
<evidence type="ECO:0000256" key="11">
    <source>
        <dbReference type="ARBA" id="ARBA00048179"/>
    </source>
</evidence>
<comment type="similarity">
    <text evidence="3">Belongs to the NMT1/THI5 family.</text>
</comment>
<gene>
    <name evidence="13" type="ORF">SMB34_20075</name>
</gene>
<keyword evidence="8" id="KW-0784">Thiamine biosynthesis</keyword>
<dbReference type="SUPFAM" id="SSF53850">
    <property type="entry name" value="Periplasmic binding protein-like II"/>
    <property type="match status" value="1"/>
</dbReference>
<comment type="caution">
    <text evidence="13">The sequence shown here is derived from an EMBL/GenBank/DDBJ whole genome shotgun (WGS) entry which is preliminary data.</text>
</comment>
<evidence type="ECO:0000313" key="13">
    <source>
        <dbReference type="EMBL" id="KEO54867.1"/>
    </source>
</evidence>
<evidence type="ECO:0000256" key="2">
    <source>
        <dbReference type="ARBA" id="ARBA00004948"/>
    </source>
</evidence>
<protein>
    <recommendedName>
        <fullName evidence="10">Thiamine pyrimidine synthase</fullName>
    </recommendedName>
</protein>
<evidence type="ECO:0000259" key="12">
    <source>
        <dbReference type="Pfam" id="PF09084"/>
    </source>
</evidence>
<evidence type="ECO:0000256" key="6">
    <source>
        <dbReference type="ARBA" id="ARBA00022723"/>
    </source>
</evidence>
<evidence type="ECO:0000256" key="1">
    <source>
        <dbReference type="ARBA" id="ARBA00003469"/>
    </source>
</evidence>
<dbReference type="PANTHER" id="PTHR31528">
    <property type="entry name" value="4-AMINO-5-HYDROXYMETHYL-2-METHYLPYRIMIDINE PHOSPHATE SYNTHASE THI11-RELATED"/>
    <property type="match status" value="1"/>
</dbReference>
<accession>A0ABR4TLG0</accession>
<keyword evidence="7" id="KW-0663">Pyridoxal phosphate</keyword>
<dbReference type="InterPro" id="IPR015168">
    <property type="entry name" value="SsuA/THI5"/>
</dbReference>
<feature type="domain" description="SsuA/THI5-like" evidence="12">
    <location>
        <begin position="56"/>
        <end position="270"/>
    </location>
</feature>
<comment type="subunit">
    <text evidence="4">Homodimer.</text>
</comment>
<keyword evidence="5" id="KW-0808">Transferase</keyword>
<comment type="pathway">
    <text evidence="2">Cofactor biosynthesis; thiamine diphosphate biosynthesis.</text>
</comment>
<dbReference type="Proteomes" id="UP000027463">
    <property type="component" value="Unassembled WGS sequence"/>
</dbReference>
<name>A0ABR4TLG0_9PROT</name>
<evidence type="ECO:0000256" key="3">
    <source>
        <dbReference type="ARBA" id="ARBA00009406"/>
    </source>
</evidence>